<dbReference type="EMBL" id="JAOPHQ010006011">
    <property type="protein sequence ID" value="KAK0133172.1"/>
    <property type="molecule type" value="Genomic_DNA"/>
</dbReference>
<name>A0AA47M426_MERPO</name>
<proteinExistence type="inferred from homology"/>
<evidence type="ECO:0000256" key="1">
    <source>
        <dbReference type="ARBA" id="ARBA00037957"/>
    </source>
</evidence>
<feature type="compositionally biased region" description="Basic and acidic residues" evidence="2">
    <location>
        <begin position="334"/>
        <end position="354"/>
    </location>
</feature>
<comment type="caution">
    <text evidence="3">The sequence shown here is derived from an EMBL/GenBank/DDBJ whole genome shotgun (WGS) entry which is preliminary data.</text>
</comment>
<dbReference type="SUPFAM" id="SSF52266">
    <property type="entry name" value="SGNH hydrolase"/>
    <property type="match status" value="1"/>
</dbReference>
<evidence type="ECO:0000313" key="4">
    <source>
        <dbReference type="Proteomes" id="UP001174136"/>
    </source>
</evidence>
<dbReference type="InterPro" id="IPR036514">
    <property type="entry name" value="SGNH_hydro_sf"/>
</dbReference>
<comment type="similarity">
    <text evidence="1">Belongs to the PC-esterase family.</text>
</comment>
<reference evidence="3" key="1">
    <citation type="journal article" date="2023" name="Front. Mar. Sci.">
        <title>A new Merluccius polli reference genome to investigate the effects of global change in West African waters.</title>
        <authorList>
            <person name="Mateo J.L."/>
            <person name="Blanco-Fernandez C."/>
            <person name="Garcia-Vazquez E."/>
            <person name="Machado-Schiaffino G."/>
        </authorList>
    </citation>
    <scope>NUCLEOTIDE SEQUENCE</scope>
    <source>
        <strain evidence="3">C29</strain>
        <tissue evidence="3">Fin</tissue>
    </source>
</reference>
<accession>A0AA47M426</accession>
<dbReference type="PANTHER" id="PTHR14469:SF0">
    <property type="entry name" value="FAMILY WITH SEQUENCE SIMILARITY 113"/>
    <property type="match status" value="1"/>
</dbReference>
<gene>
    <name evidence="3" type="primary">PCED1A</name>
    <name evidence="3" type="ORF">N1851_031458</name>
</gene>
<dbReference type="Proteomes" id="UP001174136">
    <property type="component" value="Unassembled WGS sequence"/>
</dbReference>
<evidence type="ECO:0000313" key="3">
    <source>
        <dbReference type="EMBL" id="KAK0133172.1"/>
    </source>
</evidence>
<protein>
    <submittedName>
        <fullName evidence="3">PC-esterase domain-containing protein 1A</fullName>
    </submittedName>
</protein>
<dbReference type="AlphaFoldDB" id="A0AA47M426"/>
<dbReference type="Gene3D" id="3.40.50.1110">
    <property type="entry name" value="SGNH hydrolase"/>
    <property type="match status" value="1"/>
</dbReference>
<keyword evidence="4" id="KW-1185">Reference proteome</keyword>
<feature type="region of interest" description="Disordered" evidence="2">
    <location>
        <begin position="290"/>
        <end position="354"/>
    </location>
</feature>
<organism evidence="3 4">
    <name type="scientific">Merluccius polli</name>
    <name type="common">Benguela hake</name>
    <name type="synonym">Merluccius cadenati</name>
    <dbReference type="NCBI Taxonomy" id="89951"/>
    <lineage>
        <taxon>Eukaryota</taxon>
        <taxon>Metazoa</taxon>
        <taxon>Chordata</taxon>
        <taxon>Craniata</taxon>
        <taxon>Vertebrata</taxon>
        <taxon>Euteleostomi</taxon>
        <taxon>Actinopterygii</taxon>
        <taxon>Neopterygii</taxon>
        <taxon>Teleostei</taxon>
        <taxon>Neoteleostei</taxon>
        <taxon>Acanthomorphata</taxon>
        <taxon>Zeiogadaria</taxon>
        <taxon>Gadariae</taxon>
        <taxon>Gadiformes</taxon>
        <taxon>Gadoidei</taxon>
        <taxon>Merlucciidae</taxon>
        <taxon>Merluccius</taxon>
    </lineage>
</organism>
<dbReference type="PANTHER" id="PTHR14469">
    <property type="entry name" value="SARCOMA ANTIGEN NY-SAR-23"/>
    <property type="match status" value="1"/>
</dbReference>
<evidence type="ECO:0000256" key="2">
    <source>
        <dbReference type="SAM" id="MobiDB-lite"/>
    </source>
</evidence>
<sequence>MALVGHEHAAQLLHNKCVVVIGDSIQRAVYKDIVLLVQRDKYLSQPQLRSKGECTFESDTLVEGGCQGTMNNGTHYREVRQYRSQHHLVRFYFVTRVYSRYMQSVLDDLRRGPTPDLLVVNSCVWDISRYKHEWVEDYEEHLHRFFGGLKEVLPQETLAVWNLTMPLGQKIKGGFMTPEIAHRSGQLRFDVVEANFSGSSLACAYGWDVLDLHFSFRFSLQQRTRDGIHWNAVAHRRMTSLLLRHAAAAWGVQLPAPELPPPSVDAAPRVAPLGTRTTCLDLLNRPLNSNRRHGNVEENFSKEGPVCGDTGSKEDRQTVGAQRGKRALPYIYEPPHRRQADSRRTAREDDADYRDRAMAGRFQPYPSDYDHYPAHPQRVMRNRRHAKRTYAPYSHQRPRHLC</sequence>